<dbReference type="InterPro" id="IPR040760">
    <property type="entry name" value="Tex55"/>
</dbReference>
<dbReference type="PANTHER" id="PTHR47110:SF3">
    <property type="entry name" value="TESTIS-SPECIFIC EXPRESSED PROTEIN 55-LIKE"/>
    <property type="match status" value="1"/>
</dbReference>
<gene>
    <name evidence="1" type="ORF">DPMN_096958</name>
</gene>
<reference evidence="1" key="1">
    <citation type="journal article" date="2019" name="bioRxiv">
        <title>The Genome of the Zebra Mussel, Dreissena polymorpha: A Resource for Invasive Species Research.</title>
        <authorList>
            <person name="McCartney M.A."/>
            <person name="Auch B."/>
            <person name="Kono T."/>
            <person name="Mallez S."/>
            <person name="Zhang Y."/>
            <person name="Obille A."/>
            <person name="Becker A."/>
            <person name="Abrahante J.E."/>
            <person name="Garbe J."/>
            <person name="Badalamenti J.P."/>
            <person name="Herman A."/>
            <person name="Mangelson H."/>
            <person name="Liachko I."/>
            <person name="Sullivan S."/>
            <person name="Sone E.D."/>
            <person name="Koren S."/>
            <person name="Silverstein K.A.T."/>
            <person name="Beckman K.B."/>
            <person name="Gohl D.M."/>
        </authorList>
    </citation>
    <scope>NUCLEOTIDE SEQUENCE</scope>
    <source>
        <strain evidence="1">Duluth1</strain>
        <tissue evidence="1">Whole animal</tissue>
    </source>
</reference>
<proteinExistence type="predicted"/>
<dbReference type="InterPro" id="IPR048377">
    <property type="entry name" value="TEX55_DD"/>
</dbReference>
<name>A0A9D4R447_DREPO</name>
<dbReference type="SUPFAM" id="SSF47391">
    <property type="entry name" value="Dimerization-anchoring domain of cAMP-dependent PK regulatory subunit"/>
    <property type="match status" value="1"/>
</dbReference>
<keyword evidence="2" id="KW-1185">Reference proteome</keyword>
<reference evidence="1" key="2">
    <citation type="submission" date="2020-11" db="EMBL/GenBank/DDBJ databases">
        <authorList>
            <person name="McCartney M.A."/>
            <person name="Auch B."/>
            <person name="Kono T."/>
            <person name="Mallez S."/>
            <person name="Becker A."/>
            <person name="Gohl D.M."/>
            <person name="Silverstein K.A.T."/>
            <person name="Koren S."/>
            <person name="Bechman K.B."/>
            <person name="Herman A."/>
            <person name="Abrahante J.E."/>
            <person name="Garbe J."/>
        </authorList>
    </citation>
    <scope>NUCLEOTIDE SEQUENCE</scope>
    <source>
        <strain evidence="1">Duluth1</strain>
        <tissue evidence="1">Whole animal</tissue>
    </source>
</reference>
<dbReference type="Pfam" id="PF17819">
    <property type="entry name" value="Tex55"/>
    <property type="match status" value="1"/>
</dbReference>
<sequence>MADADAILKAAQNEISQVMNSAMGNISAQAGSEKSEFSKTPVSHDVVYEEQVDYVEPMQDPYSKAIKYLENHNIMQLFQHLTAGIVYNKPEKPLEYMMQEVQRMKDQLDKEKASAKK</sequence>
<evidence type="ECO:0000313" key="2">
    <source>
        <dbReference type="Proteomes" id="UP000828390"/>
    </source>
</evidence>
<evidence type="ECO:0000313" key="1">
    <source>
        <dbReference type="EMBL" id="KAH3854416.1"/>
    </source>
</evidence>
<dbReference type="PANTHER" id="PTHR47110">
    <property type="entry name" value="TESTIS-SPECIFIC EXPRESSED PROTEIN 55"/>
    <property type="match status" value="1"/>
</dbReference>
<dbReference type="AlphaFoldDB" id="A0A9D4R447"/>
<dbReference type="EMBL" id="JAIWYP010000003">
    <property type="protein sequence ID" value="KAH3854416.1"/>
    <property type="molecule type" value="Genomic_DNA"/>
</dbReference>
<comment type="caution">
    <text evidence="1">The sequence shown here is derived from an EMBL/GenBank/DDBJ whole genome shotgun (WGS) entry which is preliminary data.</text>
</comment>
<protein>
    <submittedName>
        <fullName evidence="1">Uncharacterized protein</fullName>
    </submittedName>
</protein>
<dbReference type="Proteomes" id="UP000828390">
    <property type="component" value="Unassembled WGS sequence"/>
</dbReference>
<accession>A0A9D4R447</accession>
<organism evidence="1 2">
    <name type="scientific">Dreissena polymorpha</name>
    <name type="common">Zebra mussel</name>
    <name type="synonym">Mytilus polymorpha</name>
    <dbReference type="NCBI Taxonomy" id="45954"/>
    <lineage>
        <taxon>Eukaryota</taxon>
        <taxon>Metazoa</taxon>
        <taxon>Spiralia</taxon>
        <taxon>Lophotrochozoa</taxon>
        <taxon>Mollusca</taxon>
        <taxon>Bivalvia</taxon>
        <taxon>Autobranchia</taxon>
        <taxon>Heteroconchia</taxon>
        <taxon>Euheterodonta</taxon>
        <taxon>Imparidentia</taxon>
        <taxon>Neoheterodontei</taxon>
        <taxon>Myida</taxon>
        <taxon>Dreissenoidea</taxon>
        <taxon>Dreissenidae</taxon>
        <taxon>Dreissena</taxon>
    </lineage>
</organism>
<dbReference type="CDD" id="cd22975">
    <property type="entry name" value="DD_TEX55"/>
    <property type="match status" value="1"/>
</dbReference>